<dbReference type="InParanoid" id="W0RS84"/>
<dbReference type="Pfam" id="PF14559">
    <property type="entry name" value="TPR_19"/>
    <property type="match status" value="1"/>
</dbReference>
<reference evidence="2 3" key="1">
    <citation type="journal article" date="2014" name="Genome Announc.">
        <title>Genome Sequence and Methylome of Soil Bacterium Gemmatirosa kalamazoonensis KBS708T, a Member of the Rarely Cultivated Gemmatimonadetes Phylum.</title>
        <authorList>
            <person name="Debruyn J.M."/>
            <person name="Radosevich M."/>
            <person name="Wommack K.E."/>
            <person name="Polson S.W."/>
            <person name="Hauser L.J."/>
            <person name="Fawaz M.N."/>
            <person name="Korlach J."/>
            <person name="Tsai Y.C."/>
        </authorList>
    </citation>
    <scope>NUCLEOTIDE SEQUENCE [LARGE SCALE GENOMIC DNA]</scope>
    <source>
        <strain evidence="2 3">KBS708</strain>
        <plasmid evidence="3">Plasmid 1</plasmid>
    </source>
</reference>
<dbReference type="RefSeq" id="WP_236646372.1">
    <property type="nucleotide sequence ID" value="NZ_CP007129.1"/>
</dbReference>
<keyword evidence="3" id="KW-1185">Reference proteome</keyword>
<dbReference type="PROSITE" id="PS50005">
    <property type="entry name" value="TPR"/>
    <property type="match status" value="1"/>
</dbReference>
<evidence type="ECO:0000313" key="3">
    <source>
        <dbReference type="Proteomes" id="UP000019151"/>
    </source>
</evidence>
<dbReference type="Gene3D" id="1.25.40.10">
    <property type="entry name" value="Tetratricopeptide repeat domain"/>
    <property type="match status" value="1"/>
</dbReference>
<sequence>MHGQRREVEIPFERLNGPMPDAWGNRRMTLRGTLSVSRKAWGIEGTAFWNSEFDPGRMAVSDRADIELLVSATIPNVDRWAHPVGDSLLASVERDGVNEATRRFRAAYAGSTRADSIPEFAFVDAGQKLVARGRAADAIAFYRAVLDVRPTATTTRFLLGEAYLRSGQTAAAREEFARVVREDPDATGAAEWLRVLDERAGSG</sequence>
<dbReference type="EMBL" id="CP007129">
    <property type="protein sequence ID" value="AHG92453.1"/>
    <property type="molecule type" value="Genomic_DNA"/>
</dbReference>
<geneLocation type="plasmid" evidence="2 3">
    <name>1</name>
</geneLocation>
<organism evidence="2 3">
    <name type="scientific">Gemmatirosa kalamazoonensis</name>
    <dbReference type="NCBI Taxonomy" id="861299"/>
    <lineage>
        <taxon>Bacteria</taxon>
        <taxon>Pseudomonadati</taxon>
        <taxon>Gemmatimonadota</taxon>
        <taxon>Gemmatimonadia</taxon>
        <taxon>Gemmatimonadales</taxon>
        <taxon>Gemmatimonadaceae</taxon>
        <taxon>Gemmatirosa</taxon>
    </lineage>
</organism>
<evidence type="ECO:0000313" key="2">
    <source>
        <dbReference type="EMBL" id="AHG92453.1"/>
    </source>
</evidence>
<gene>
    <name evidence="2" type="ORF">J421_4918</name>
</gene>
<proteinExistence type="predicted"/>
<feature type="repeat" description="TPR" evidence="1">
    <location>
        <begin position="153"/>
        <end position="186"/>
    </location>
</feature>
<dbReference type="InterPro" id="IPR036761">
    <property type="entry name" value="TTHA0802/YceI-like_sf"/>
</dbReference>
<dbReference type="AlphaFoldDB" id="W0RS84"/>
<evidence type="ECO:0000256" key="1">
    <source>
        <dbReference type="PROSITE-ProRule" id="PRU00339"/>
    </source>
</evidence>
<dbReference type="HOGENOM" id="CLU_1347300_0_0_0"/>
<dbReference type="SUPFAM" id="SSF48452">
    <property type="entry name" value="TPR-like"/>
    <property type="match status" value="1"/>
</dbReference>
<protein>
    <recommendedName>
        <fullName evidence="4">Tetratricopeptide repeat protein</fullName>
    </recommendedName>
</protein>
<evidence type="ECO:0008006" key="4">
    <source>
        <dbReference type="Google" id="ProtNLM"/>
    </source>
</evidence>
<dbReference type="InterPro" id="IPR011990">
    <property type="entry name" value="TPR-like_helical_dom_sf"/>
</dbReference>
<keyword evidence="1" id="KW-0802">TPR repeat</keyword>
<name>W0RS84_9BACT</name>
<accession>W0RS84</accession>
<dbReference type="Proteomes" id="UP000019151">
    <property type="component" value="Plasmid 1"/>
</dbReference>
<keyword evidence="2" id="KW-0614">Plasmid</keyword>
<dbReference type="KEGG" id="gba:J421_4918"/>
<dbReference type="InterPro" id="IPR019734">
    <property type="entry name" value="TPR_rpt"/>
</dbReference>
<dbReference type="SUPFAM" id="SSF101874">
    <property type="entry name" value="YceI-like"/>
    <property type="match status" value="1"/>
</dbReference>
<dbReference type="Gene3D" id="2.40.128.110">
    <property type="entry name" value="Lipid/polyisoprenoid-binding, YceI-like"/>
    <property type="match status" value="1"/>
</dbReference>